<dbReference type="EMBL" id="SMAB01000002">
    <property type="protein sequence ID" value="TCS84029.1"/>
    <property type="molecule type" value="Genomic_DNA"/>
</dbReference>
<dbReference type="OrthoDB" id="2381602at2"/>
<keyword evidence="3" id="KW-1185">Reference proteome</keyword>
<sequence length="213" mass="24250">MSEEQKQSWLAKLLGGDHVLSKGRKQLYWLFLVLFIGIAVMILSSFFNIRDQVMPELENNAQPPSTETAGLINKENHPKTMEDYEKLYENKIIEILTNMIGVDEVTVKVNLDSSEEIVVEKNQNYTEQNTKEQDKQGGTREIKDVKRDDQVVLYQSDNDEQPLVLKTLKPKVRGVVIVAKGADKIQVKTMIAEAVQRLLDVPPYKIAILPRKG</sequence>
<dbReference type="InterPro" id="IPR014195">
    <property type="entry name" value="Spore_III_AG"/>
</dbReference>
<keyword evidence="1" id="KW-1133">Transmembrane helix</keyword>
<gene>
    <name evidence="2" type="ORF">EDD72_10269</name>
</gene>
<protein>
    <submittedName>
        <fullName evidence="2">Stage III sporulation protein AG</fullName>
    </submittedName>
</protein>
<name>A0A4V2UT37_9BACI</name>
<accession>A0A4V2UT37</accession>
<evidence type="ECO:0000256" key="1">
    <source>
        <dbReference type="SAM" id="Phobius"/>
    </source>
</evidence>
<dbReference type="Proteomes" id="UP000295788">
    <property type="component" value="Unassembled WGS sequence"/>
</dbReference>
<dbReference type="NCBIfam" id="TIGR02830">
    <property type="entry name" value="spore_III_AG"/>
    <property type="match status" value="1"/>
</dbReference>
<reference evidence="2 3" key="1">
    <citation type="submission" date="2019-03" db="EMBL/GenBank/DDBJ databases">
        <title>Genomic Encyclopedia of Type Strains, Phase IV (KMG-IV): sequencing the most valuable type-strain genomes for metagenomic binning, comparative biology and taxonomic classification.</title>
        <authorList>
            <person name="Goeker M."/>
        </authorList>
    </citation>
    <scope>NUCLEOTIDE SEQUENCE [LARGE SCALE GENOMIC DNA]</scope>
    <source>
        <strain evidence="2 3">DSM 23802</strain>
    </source>
</reference>
<proteinExistence type="predicted"/>
<feature type="transmembrane region" description="Helical" evidence="1">
    <location>
        <begin position="27"/>
        <end position="47"/>
    </location>
</feature>
<dbReference type="AlphaFoldDB" id="A0A4V2UT37"/>
<comment type="caution">
    <text evidence="2">The sequence shown here is derived from an EMBL/GenBank/DDBJ whole genome shotgun (WGS) entry which is preliminary data.</text>
</comment>
<organism evidence="2 3">
    <name type="scientific">Tepidibacillus fermentans</name>
    <dbReference type="NCBI Taxonomy" id="1281767"/>
    <lineage>
        <taxon>Bacteria</taxon>
        <taxon>Bacillati</taxon>
        <taxon>Bacillota</taxon>
        <taxon>Bacilli</taxon>
        <taxon>Bacillales</taxon>
        <taxon>Bacillaceae</taxon>
        <taxon>Tepidibacillus</taxon>
    </lineage>
</organism>
<evidence type="ECO:0000313" key="3">
    <source>
        <dbReference type="Proteomes" id="UP000295788"/>
    </source>
</evidence>
<evidence type="ECO:0000313" key="2">
    <source>
        <dbReference type="EMBL" id="TCS84029.1"/>
    </source>
</evidence>
<dbReference type="RefSeq" id="WP_132766893.1">
    <property type="nucleotide sequence ID" value="NZ_SMAB01000002.1"/>
</dbReference>
<keyword evidence="1" id="KW-0472">Membrane</keyword>
<keyword evidence="1" id="KW-0812">Transmembrane</keyword>